<keyword evidence="1" id="KW-1133">Transmembrane helix</keyword>
<dbReference type="Gene3D" id="1.20.1270.180">
    <property type="match status" value="1"/>
</dbReference>
<keyword evidence="1" id="KW-0812">Transmembrane</keyword>
<evidence type="ECO:0000313" key="2">
    <source>
        <dbReference type="EMBL" id="MBL0737079.1"/>
    </source>
</evidence>
<gene>
    <name evidence="2" type="ORF">JI750_09305</name>
</gene>
<dbReference type="PROSITE" id="PS51257">
    <property type="entry name" value="PROKAR_LIPOPROTEIN"/>
    <property type="match status" value="1"/>
</dbReference>
<feature type="transmembrane region" description="Helical" evidence="1">
    <location>
        <begin position="6"/>
        <end position="23"/>
    </location>
</feature>
<keyword evidence="1" id="KW-0472">Membrane</keyword>
<dbReference type="EMBL" id="JAERSF010000002">
    <property type="protein sequence ID" value="MBL0737079.1"/>
    <property type="molecule type" value="Genomic_DNA"/>
</dbReference>
<proteinExistence type="predicted"/>
<evidence type="ECO:0000256" key="1">
    <source>
        <dbReference type="SAM" id="Phobius"/>
    </source>
</evidence>
<protein>
    <recommendedName>
        <fullName evidence="4">Lysozyme inhibitor LprI N-terminal domain-containing protein</fullName>
    </recommendedName>
</protein>
<comment type="caution">
    <text evidence="2">The sequence shown here is derived from an EMBL/GenBank/DDBJ whole genome shotgun (WGS) entry which is preliminary data.</text>
</comment>
<dbReference type="RefSeq" id="WP_202000667.1">
    <property type="nucleotide sequence ID" value="NZ_JAERSF010000002.1"/>
</dbReference>
<accession>A0ABS1KC87</accession>
<name>A0ABS1KC87_9FLAO</name>
<evidence type="ECO:0008006" key="4">
    <source>
        <dbReference type="Google" id="ProtNLM"/>
    </source>
</evidence>
<dbReference type="Proteomes" id="UP000603728">
    <property type="component" value="Unassembled WGS sequence"/>
</dbReference>
<organism evidence="2 3">
    <name type="scientific">Flavobacterium tagetis</name>
    <dbReference type="NCBI Taxonomy" id="2801336"/>
    <lineage>
        <taxon>Bacteria</taxon>
        <taxon>Pseudomonadati</taxon>
        <taxon>Bacteroidota</taxon>
        <taxon>Flavobacteriia</taxon>
        <taxon>Flavobacteriales</taxon>
        <taxon>Flavobacteriaceae</taxon>
        <taxon>Flavobacterium</taxon>
    </lineage>
</organism>
<reference evidence="2 3" key="1">
    <citation type="submission" date="2021-01" db="EMBL/GenBank/DDBJ databases">
        <title>Genome seq and assembly of Flavobacterium sp. GN10.</title>
        <authorList>
            <person name="Chhetri G."/>
        </authorList>
    </citation>
    <scope>NUCLEOTIDE SEQUENCE [LARGE SCALE GENOMIC DNA]</scope>
    <source>
        <strain evidence="2 3">GN10</strain>
    </source>
</reference>
<evidence type="ECO:0000313" key="3">
    <source>
        <dbReference type="Proteomes" id="UP000603728"/>
    </source>
</evidence>
<sequence>MKRGFYFSIVLNLILIVSCFFLYEKSTGLEKELFSSQKEKKVQEEKREKNHITIDKNDPIFIFKSKKFPCDSGGSSSYETNLCFGEKLEFADSLLREVFKSKILLLDKYIKMDKEAVSKVKDNTFFVNALRINIAQKENLLKSQKLWDQMRVLNSKDVELGCQGGTGCSGFVSQAETNYVLKRIEEIKNIDGYN</sequence>
<keyword evidence="3" id="KW-1185">Reference proteome</keyword>